<gene>
    <name evidence="2" type="primary">OARD1</name>
    <name evidence="2" type="ORF">AWC38_SpisGene21952</name>
</gene>
<dbReference type="GO" id="GO:0140291">
    <property type="term" value="P:peptidyl-glutamate ADP-deribosylation"/>
    <property type="evidence" value="ECO:0007669"/>
    <property type="project" value="TreeGrafter"/>
</dbReference>
<feature type="domain" description="Macro" evidence="1">
    <location>
        <begin position="27"/>
        <end position="191"/>
    </location>
</feature>
<reference evidence="3" key="1">
    <citation type="journal article" date="2017" name="bioRxiv">
        <title>Comparative analysis of the genomes of Stylophora pistillata and Acropora digitifera provides evidence for extensive differences between species of corals.</title>
        <authorList>
            <person name="Voolstra C.R."/>
            <person name="Li Y."/>
            <person name="Liew Y.J."/>
            <person name="Baumgarten S."/>
            <person name="Zoccola D."/>
            <person name="Flot J.-F."/>
            <person name="Tambutte S."/>
            <person name="Allemand D."/>
            <person name="Aranda M."/>
        </authorList>
    </citation>
    <scope>NUCLEOTIDE SEQUENCE [LARGE SCALE GENOMIC DNA]</scope>
</reference>
<organism evidence="2 3">
    <name type="scientific">Stylophora pistillata</name>
    <name type="common">Smooth cauliflower coral</name>
    <dbReference type="NCBI Taxonomy" id="50429"/>
    <lineage>
        <taxon>Eukaryota</taxon>
        <taxon>Metazoa</taxon>
        <taxon>Cnidaria</taxon>
        <taxon>Anthozoa</taxon>
        <taxon>Hexacorallia</taxon>
        <taxon>Scleractinia</taxon>
        <taxon>Astrocoeniina</taxon>
        <taxon>Pocilloporidae</taxon>
        <taxon>Stylophora</taxon>
    </lineage>
</organism>
<dbReference type="SUPFAM" id="SSF52949">
    <property type="entry name" value="Macro domain-like"/>
    <property type="match status" value="1"/>
</dbReference>
<evidence type="ECO:0000313" key="3">
    <source>
        <dbReference type="Proteomes" id="UP000225706"/>
    </source>
</evidence>
<dbReference type="CDD" id="cd02901">
    <property type="entry name" value="Macro_Poa1p-like"/>
    <property type="match status" value="1"/>
</dbReference>
<protein>
    <submittedName>
        <fullName evidence="2">O-acetyl-ADP-ribose deacetylase 1</fullName>
    </submittedName>
</protein>
<dbReference type="InterPro" id="IPR050892">
    <property type="entry name" value="ADP-ribose_metab_enzymes"/>
</dbReference>
<keyword evidence="3" id="KW-1185">Reference proteome</keyword>
<sequence length="191" mass="21959">MLQKRALTLFGSKRRLYILAARCFFSTESASQVSKNTNKFELVEMSGWSRVVLTPDPSTSLAHCVSADFDMSDGIAKKFKKKFGNYQDLVTKGLQFQEQGKVGDIAVLERNESSFVYYLITRENWWDHATPSSLRACLMQLRKHSQENRVDKLAIPRLGTGADRIDWPFVKRIVEEVFKETDISITAYTYR</sequence>
<dbReference type="PANTHER" id="PTHR12521">
    <property type="entry name" value="PROTEIN C6ORF130"/>
    <property type="match status" value="1"/>
</dbReference>
<dbReference type="PROSITE" id="PS51154">
    <property type="entry name" value="MACRO"/>
    <property type="match status" value="1"/>
</dbReference>
<dbReference type="InterPro" id="IPR043472">
    <property type="entry name" value="Macro_dom-like"/>
</dbReference>
<dbReference type="AlphaFoldDB" id="A0A2B4RC13"/>
<dbReference type="InterPro" id="IPR002589">
    <property type="entry name" value="Macro_dom"/>
</dbReference>
<evidence type="ECO:0000313" key="2">
    <source>
        <dbReference type="EMBL" id="PFX13928.1"/>
    </source>
</evidence>
<dbReference type="PANTHER" id="PTHR12521:SF0">
    <property type="entry name" value="ADP-RIBOSE GLYCOHYDROLASE OARD1"/>
    <property type="match status" value="1"/>
</dbReference>
<dbReference type="Gene3D" id="3.40.220.10">
    <property type="entry name" value="Leucine Aminopeptidase, subunit E, domain 1"/>
    <property type="match status" value="1"/>
</dbReference>
<dbReference type="EMBL" id="LSMT01000869">
    <property type="protein sequence ID" value="PFX13928.1"/>
    <property type="molecule type" value="Genomic_DNA"/>
</dbReference>
<dbReference type="Proteomes" id="UP000225706">
    <property type="component" value="Unassembled WGS sequence"/>
</dbReference>
<dbReference type="OrthoDB" id="2155246at2759"/>
<evidence type="ECO:0000259" key="1">
    <source>
        <dbReference type="PROSITE" id="PS51154"/>
    </source>
</evidence>
<dbReference type="Pfam" id="PF01661">
    <property type="entry name" value="Macro"/>
    <property type="match status" value="1"/>
</dbReference>
<name>A0A2B4RC13_STYPI</name>
<comment type="caution">
    <text evidence="2">The sequence shown here is derived from an EMBL/GenBank/DDBJ whole genome shotgun (WGS) entry which is preliminary data.</text>
</comment>
<accession>A0A2B4RC13</accession>
<proteinExistence type="predicted"/>